<reference evidence="2" key="2">
    <citation type="submission" date="2015-01" db="EMBL/GenBank/DDBJ databases">
        <title>Evolutionary Origins and Diversification of the Mycorrhizal Mutualists.</title>
        <authorList>
            <consortium name="DOE Joint Genome Institute"/>
            <consortium name="Mycorrhizal Genomics Consortium"/>
            <person name="Kohler A."/>
            <person name="Kuo A."/>
            <person name="Nagy L.G."/>
            <person name="Floudas D."/>
            <person name="Copeland A."/>
            <person name="Barry K.W."/>
            <person name="Cichocki N."/>
            <person name="Veneault-Fourrey C."/>
            <person name="LaButti K."/>
            <person name="Lindquist E.A."/>
            <person name="Lipzen A."/>
            <person name="Lundell T."/>
            <person name="Morin E."/>
            <person name="Murat C."/>
            <person name="Riley R."/>
            <person name="Ohm R."/>
            <person name="Sun H."/>
            <person name="Tunlid A."/>
            <person name="Henrissat B."/>
            <person name="Grigoriev I.V."/>
            <person name="Hibbett D.S."/>
            <person name="Martin F."/>
        </authorList>
    </citation>
    <scope>NUCLEOTIDE SEQUENCE [LARGE SCALE GENOMIC DNA]</scope>
    <source>
        <strain evidence="2">F 1598</strain>
    </source>
</reference>
<name>A0A0C3C558_PILCF</name>
<organism evidence="1 2">
    <name type="scientific">Piloderma croceum (strain F 1598)</name>
    <dbReference type="NCBI Taxonomy" id="765440"/>
    <lineage>
        <taxon>Eukaryota</taxon>
        <taxon>Fungi</taxon>
        <taxon>Dikarya</taxon>
        <taxon>Basidiomycota</taxon>
        <taxon>Agaricomycotina</taxon>
        <taxon>Agaricomycetes</taxon>
        <taxon>Agaricomycetidae</taxon>
        <taxon>Atheliales</taxon>
        <taxon>Atheliaceae</taxon>
        <taxon>Piloderma</taxon>
    </lineage>
</organism>
<accession>A0A0C3C558</accession>
<evidence type="ECO:0000313" key="1">
    <source>
        <dbReference type="EMBL" id="KIM84762.1"/>
    </source>
</evidence>
<dbReference type="InParanoid" id="A0A0C3C558"/>
<evidence type="ECO:0000313" key="2">
    <source>
        <dbReference type="Proteomes" id="UP000054166"/>
    </source>
</evidence>
<proteinExistence type="predicted"/>
<sequence length="166" mass="19191">MKSWPAQHPHIILFMQAMDIFCQYSVRNDVKLKIHSTKSRQASSQTFSPFRIYSHFLYPTSDASETSYFSADVTSCFSYKSLLRNGVPPKIKASFSLYCLVTELKEEGEEEKEPVWVYPEVDSEDLELCEDKALIPEAEEDIILFPMAFDRETTPEVDPFAFMAYK</sequence>
<gene>
    <name evidence="1" type="ORF">PILCRDRAFT_5816</name>
</gene>
<keyword evidence="2" id="KW-1185">Reference proteome</keyword>
<reference evidence="1 2" key="1">
    <citation type="submission" date="2014-04" db="EMBL/GenBank/DDBJ databases">
        <authorList>
            <consortium name="DOE Joint Genome Institute"/>
            <person name="Kuo A."/>
            <person name="Tarkka M."/>
            <person name="Buscot F."/>
            <person name="Kohler A."/>
            <person name="Nagy L.G."/>
            <person name="Floudas D."/>
            <person name="Copeland A."/>
            <person name="Barry K.W."/>
            <person name="Cichocki N."/>
            <person name="Veneault-Fourrey C."/>
            <person name="LaButti K."/>
            <person name="Lindquist E.A."/>
            <person name="Lipzen A."/>
            <person name="Lundell T."/>
            <person name="Morin E."/>
            <person name="Murat C."/>
            <person name="Sun H."/>
            <person name="Tunlid A."/>
            <person name="Henrissat B."/>
            <person name="Grigoriev I.V."/>
            <person name="Hibbett D.S."/>
            <person name="Martin F."/>
            <person name="Nordberg H.P."/>
            <person name="Cantor M.N."/>
            <person name="Hua S.X."/>
        </authorList>
    </citation>
    <scope>NUCLEOTIDE SEQUENCE [LARGE SCALE GENOMIC DNA]</scope>
    <source>
        <strain evidence="1 2">F 1598</strain>
    </source>
</reference>
<dbReference type="Proteomes" id="UP000054166">
    <property type="component" value="Unassembled WGS sequence"/>
</dbReference>
<dbReference type="HOGENOM" id="CLU_1603376_0_0_1"/>
<protein>
    <submittedName>
        <fullName evidence="1">Uncharacterized protein</fullName>
    </submittedName>
</protein>
<dbReference type="AlphaFoldDB" id="A0A0C3C558"/>
<dbReference type="EMBL" id="KN832986">
    <property type="protein sequence ID" value="KIM84762.1"/>
    <property type="molecule type" value="Genomic_DNA"/>
</dbReference>